<evidence type="ECO:0000256" key="2">
    <source>
        <dbReference type="ARBA" id="ARBA00023125"/>
    </source>
</evidence>
<evidence type="ECO:0000256" key="3">
    <source>
        <dbReference type="ARBA" id="ARBA00023163"/>
    </source>
</evidence>
<reference evidence="5" key="1">
    <citation type="submission" date="2020-10" db="EMBL/GenBank/DDBJ databases">
        <authorList>
            <person name="Gilroy R."/>
        </authorList>
    </citation>
    <scope>NUCLEOTIDE SEQUENCE</scope>
    <source>
        <strain evidence="5">ChiSxjej1B13-7041</strain>
    </source>
</reference>
<evidence type="ECO:0000313" key="5">
    <source>
        <dbReference type="EMBL" id="HIR92056.1"/>
    </source>
</evidence>
<protein>
    <submittedName>
        <fullName evidence="5">Winged helix-turn-helix transcriptional regulator</fullName>
    </submittedName>
</protein>
<dbReference type="Gene3D" id="1.10.10.10">
    <property type="entry name" value="Winged helix-like DNA-binding domain superfamily/Winged helix DNA-binding domain"/>
    <property type="match status" value="1"/>
</dbReference>
<keyword evidence="3" id="KW-0804">Transcription</keyword>
<keyword evidence="2" id="KW-0238">DNA-binding</keyword>
<dbReference type="Pfam" id="PF12802">
    <property type="entry name" value="MarR_2"/>
    <property type="match status" value="1"/>
</dbReference>
<dbReference type="AlphaFoldDB" id="A0A9D1EHS0"/>
<accession>A0A9D1EHS0</accession>
<dbReference type="GO" id="GO:0003677">
    <property type="term" value="F:DNA binding"/>
    <property type="evidence" value="ECO:0007669"/>
    <property type="project" value="UniProtKB-KW"/>
</dbReference>
<feature type="domain" description="HTH marR-type" evidence="4">
    <location>
        <begin position="4"/>
        <end position="147"/>
    </location>
</feature>
<dbReference type="InterPro" id="IPR036388">
    <property type="entry name" value="WH-like_DNA-bd_sf"/>
</dbReference>
<organism evidence="5 6">
    <name type="scientific">Candidatus Egerieimonas intestinavium</name>
    <dbReference type="NCBI Taxonomy" id="2840777"/>
    <lineage>
        <taxon>Bacteria</taxon>
        <taxon>Bacillati</taxon>
        <taxon>Bacillota</taxon>
        <taxon>Clostridia</taxon>
        <taxon>Lachnospirales</taxon>
        <taxon>Lachnospiraceae</taxon>
        <taxon>Lachnospiraceae incertae sedis</taxon>
        <taxon>Candidatus Egerieimonas</taxon>
    </lineage>
</organism>
<dbReference type="PROSITE" id="PS50995">
    <property type="entry name" value="HTH_MARR_2"/>
    <property type="match status" value="1"/>
</dbReference>
<gene>
    <name evidence="5" type="ORF">IAB98_01370</name>
</gene>
<dbReference type="InterPro" id="IPR000835">
    <property type="entry name" value="HTH_MarR-typ"/>
</dbReference>
<dbReference type="EMBL" id="DVHU01000013">
    <property type="protein sequence ID" value="HIR92056.1"/>
    <property type="molecule type" value="Genomic_DNA"/>
</dbReference>
<dbReference type="PANTHER" id="PTHR42756">
    <property type="entry name" value="TRANSCRIPTIONAL REGULATOR, MARR"/>
    <property type="match status" value="1"/>
</dbReference>
<proteinExistence type="predicted"/>
<evidence type="ECO:0000256" key="1">
    <source>
        <dbReference type="ARBA" id="ARBA00023015"/>
    </source>
</evidence>
<evidence type="ECO:0000259" key="4">
    <source>
        <dbReference type="PROSITE" id="PS50995"/>
    </source>
</evidence>
<sequence length="163" mass="18835">MCQEDENGGKIRYVGRKIHILSHQLKRRRMMCEQEDGSLTATQRSVLNHILLRSMVEDVYQRDIEREFEIRRSTATGILQLLERNGLVCRECVPQDARLKKIVPTEKALALRESVIAHIMETENILAQDIPEEDYATCVRVLKQMSENLAKQEQQEKIGGSDE</sequence>
<name>A0A9D1EHS0_9FIRM</name>
<keyword evidence="1" id="KW-0805">Transcription regulation</keyword>
<dbReference type="GO" id="GO:0003700">
    <property type="term" value="F:DNA-binding transcription factor activity"/>
    <property type="evidence" value="ECO:0007669"/>
    <property type="project" value="InterPro"/>
</dbReference>
<reference evidence="5" key="2">
    <citation type="journal article" date="2021" name="PeerJ">
        <title>Extensive microbial diversity within the chicken gut microbiome revealed by metagenomics and culture.</title>
        <authorList>
            <person name="Gilroy R."/>
            <person name="Ravi A."/>
            <person name="Getino M."/>
            <person name="Pursley I."/>
            <person name="Horton D.L."/>
            <person name="Alikhan N.F."/>
            <person name="Baker D."/>
            <person name="Gharbi K."/>
            <person name="Hall N."/>
            <person name="Watson M."/>
            <person name="Adriaenssens E.M."/>
            <person name="Foster-Nyarko E."/>
            <person name="Jarju S."/>
            <person name="Secka A."/>
            <person name="Antonio M."/>
            <person name="Oren A."/>
            <person name="Chaudhuri R.R."/>
            <person name="La Ragione R."/>
            <person name="Hildebrand F."/>
            <person name="Pallen M.J."/>
        </authorList>
    </citation>
    <scope>NUCLEOTIDE SEQUENCE</scope>
    <source>
        <strain evidence="5">ChiSxjej1B13-7041</strain>
    </source>
</reference>
<comment type="caution">
    <text evidence="5">The sequence shown here is derived from an EMBL/GenBank/DDBJ whole genome shotgun (WGS) entry which is preliminary data.</text>
</comment>
<evidence type="ECO:0000313" key="6">
    <source>
        <dbReference type="Proteomes" id="UP000886841"/>
    </source>
</evidence>
<dbReference type="PANTHER" id="PTHR42756:SF1">
    <property type="entry name" value="TRANSCRIPTIONAL REPRESSOR OF EMRAB OPERON"/>
    <property type="match status" value="1"/>
</dbReference>
<dbReference type="Proteomes" id="UP000886841">
    <property type="component" value="Unassembled WGS sequence"/>
</dbReference>
<dbReference type="InterPro" id="IPR036390">
    <property type="entry name" value="WH_DNA-bd_sf"/>
</dbReference>
<dbReference type="SUPFAM" id="SSF46785">
    <property type="entry name" value="Winged helix' DNA-binding domain"/>
    <property type="match status" value="1"/>
</dbReference>